<sequence>MSSNGVVALVMAAGFSRRFGIEDKRLARLPDGQTLLGACVAQASAHFPWVRVALREDDVVDALGLPAHSDTIAIANAQGGLGSSLGDAMTTLLTDDRLAHARAVAILLGDMPYLAPETLVALTQRATAEIIVRPCLAGRPGHPVLFGRALWPTLAALRGENGAREVIRAHPERYRELAVTDDGILTDIDTPDALAALSQ</sequence>
<dbReference type="Proteomes" id="UP001165542">
    <property type="component" value="Unassembled WGS sequence"/>
</dbReference>
<gene>
    <name evidence="3" type="ORF">LLY24_01225</name>
</gene>
<dbReference type="InterPro" id="IPR025877">
    <property type="entry name" value="MobA-like_NTP_Trfase"/>
</dbReference>
<dbReference type="Pfam" id="PF12804">
    <property type="entry name" value="NTP_transf_3"/>
    <property type="match status" value="1"/>
</dbReference>
<dbReference type="Gene3D" id="3.90.550.10">
    <property type="entry name" value="Spore Coat Polysaccharide Biosynthesis Protein SpsA, Chain A"/>
    <property type="match status" value="1"/>
</dbReference>
<feature type="domain" description="MobA-like NTP transferase" evidence="2">
    <location>
        <begin position="8"/>
        <end position="170"/>
    </location>
</feature>
<reference evidence="3" key="1">
    <citation type="submission" date="2021-11" db="EMBL/GenBank/DDBJ databases">
        <title>Halomonas sp., isolated from a coastal aquaculture zone in Dongshan Bay.</title>
        <authorList>
            <person name="Lin W."/>
        </authorList>
    </citation>
    <scope>NUCLEOTIDE SEQUENCE</scope>
    <source>
        <strain evidence="3">Yzlin-01</strain>
    </source>
</reference>
<dbReference type="PANTHER" id="PTHR43777:SF1">
    <property type="entry name" value="MOLYBDENUM COFACTOR CYTIDYLYLTRANSFERASE"/>
    <property type="match status" value="1"/>
</dbReference>
<evidence type="ECO:0000313" key="4">
    <source>
        <dbReference type="Proteomes" id="UP001165542"/>
    </source>
</evidence>
<name>A0ABT2E8Q1_9GAMM</name>
<proteinExistence type="predicted"/>
<comment type="caution">
    <text evidence="3">The sequence shown here is derived from an EMBL/GenBank/DDBJ whole genome shotgun (WGS) entry which is preliminary data.</text>
</comment>
<organism evidence="3 4">
    <name type="scientific">Halomonas dongshanensis</name>
    <dbReference type="NCBI Taxonomy" id="2890835"/>
    <lineage>
        <taxon>Bacteria</taxon>
        <taxon>Pseudomonadati</taxon>
        <taxon>Pseudomonadota</taxon>
        <taxon>Gammaproteobacteria</taxon>
        <taxon>Oceanospirillales</taxon>
        <taxon>Halomonadaceae</taxon>
        <taxon>Halomonas</taxon>
    </lineage>
</organism>
<keyword evidence="4" id="KW-1185">Reference proteome</keyword>
<dbReference type="EMBL" id="JAJISC010000001">
    <property type="protein sequence ID" value="MCS2607943.1"/>
    <property type="molecule type" value="Genomic_DNA"/>
</dbReference>
<dbReference type="InterPro" id="IPR029044">
    <property type="entry name" value="Nucleotide-diphossugar_trans"/>
</dbReference>
<accession>A0ABT2E8Q1</accession>
<evidence type="ECO:0000256" key="1">
    <source>
        <dbReference type="ARBA" id="ARBA00022842"/>
    </source>
</evidence>
<keyword evidence="1" id="KW-0460">Magnesium</keyword>
<evidence type="ECO:0000259" key="2">
    <source>
        <dbReference type="Pfam" id="PF12804"/>
    </source>
</evidence>
<dbReference type="RefSeq" id="WP_259034446.1">
    <property type="nucleotide sequence ID" value="NZ_JAJISC010000001.1"/>
</dbReference>
<dbReference type="CDD" id="cd04182">
    <property type="entry name" value="GT_2_like_f"/>
    <property type="match status" value="1"/>
</dbReference>
<evidence type="ECO:0000313" key="3">
    <source>
        <dbReference type="EMBL" id="MCS2607943.1"/>
    </source>
</evidence>
<dbReference type="PANTHER" id="PTHR43777">
    <property type="entry name" value="MOLYBDENUM COFACTOR CYTIDYLYLTRANSFERASE"/>
    <property type="match status" value="1"/>
</dbReference>
<protein>
    <submittedName>
        <fullName evidence="3">Nucleotidyltransferase family protein</fullName>
    </submittedName>
</protein>
<dbReference type="SUPFAM" id="SSF53448">
    <property type="entry name" value="Nucleotide-diphospho-sugar transferases"/>
    <property type="match status" value="1"/>
</dbReference>